<dbReference type="SUPFAM" id="SSF46785">
    <property type="entry name" value="Winged helix' DNA-binding domain"/>
    <property type="match status" value="1"/>
</dbReference>
<dbReference type="SUPFAM" id="SSF53335">
    <property type="entry name" value="S-adenosyl-L-methionine-dependent methyltransferases"/>
    <property type="match status" value="1"/>
</dbReference>
<dbReference type="InterPro" id="IPR016461">
    <property type="entry name" value="COMT-like"/>
</dbReference>
<keyword evidence="8" id="KW-1185">Reference proteome</keyword>
<dbReference type="EMBL" id="BAAAFZ010000006">
    <property type="protein sequence ID" value="GAA0568641.1"/>
    <property type="molecule type" value="Genomic_DNA"/>
</dbReference>
<comment type="caution">
    <text evidence="7">The sequence shown here is derived from an EMBL/GenBank/DDBJ whole genome shotgun (WGS) entry which is preliminary data.</text>
</comment>
<dbReference type="PANTHER" id="PTHR43712">
    <property type="entry name" value="PUTATIVE (AFU_ORTHOLOGUE AFUA_4G14580)-RELATED"/>
    <property type="match status" value="1"/>
</dbReference>
<dbReference type="Pfam" id="PF00891">
    <property type="entry name" value="Methyltransf_2"/>
    <property type="match status" value="1"/>
</dbReference>
<keyword evidence="3" id="KW-0949">S-adenosyl-L-methionine</keyword>
<dbReference type="GO" id="GO:0008168">
    <property type="term" value="F:methyltransferase activity"/>
    <property type="evidence" value="ECO:0007669"/>
    <property type="project" value="UniProtKB-KW"/>
</dbReference>
<dbReference type="InterPro" id="IPR001077">
    <property type="entry name" value="COMT_C"/>
</dbReference>
<dbReference type="InterPro" id="IPR029063">
    <property type="entry name" value="SAM-dependent_MTases_sf"/>
</dbReference>
<dbReference type="PANTHER" id="PTHR43712:SF2">
    <property type="entry name" value="O-METHYLTRANSFERASE CICE"/>
    <property type="match status" value="1"/>
</dbReference>
<feature type="domain" description="O-methyltransferase dimerisation" evidence="6">
    <location>
        <begin position="31"/>
        <end position="104"/>
    </location>
</feature>
<proteinExistence type="predicted"/>
<feature type="region of interest" description="Disordered" evidence="4">
    <location>
        <begin position="1"/>
        <end position="22"/>
    </location>
</feature>
<dbReference type="Proteomes" id="UP001501588">
    <property type="component" value="Unassembled WGS sequence"/>
</dbReference>
<dbReference type="Gene3D" id="1.10.10.10">
    <property type="entry name" value="Winged helix-like DNA-binding domain superfamily/Winged helix DNA-binding domain"/>
    <property type="match status" value="1"/>
</dbReference>
<evidence type="ECO:0000313" key="7">
    <source>
        <dbReference type="EMBL" id="GAA0568641.1"/>
    </source>
</evidence>
<protein>
    <submittedName>
        <fullName evidence="7">Methyltransferase</fullName>
    </submittedName>
</protein>
<dbReference type="Pfam" id="PF08100">
    <property type="entry name" value="Dimerisation"/>
    <property type="match status" value="1"/>
</dbReference>
<dbReference type="Gene3D" id="1.10.287.1350">
    <property type="match status" value="1"/>
</dbReference>
<name>A0ABP3PLR2_9PROT</name>
<dbReference type="InterPro" id="IPR036390">
    <property type="entry name" value="WH_DNA-bd_sf"/>
</dbReference>
<dbReference type="PIRSF" id="PIRSF005739">
    <property type="entry name" value="O-mtase"/>
    <property type="match status" value="1"/>
</dbReference>
<evidence type="ECO:0000259" key="5">
    <source>
        <dbReference type="Pfam" id="PF00891"/>
    </source>
</evidence>
<keyword evidence="2" id="KW-0808">Transferase</keyword>
<keyword evidence="1 7" id="KW-0489">Methyltransferase</keyword>
<dbReference type="InterPro" id="IPR012967">
    <property type="entry name" value="COMT_dimerisation"/>
</dbReference>
<dbReference type="GO" id="GO:0032259">
    <property type="term" value="P:methylation"/>
    <property type="evidence" value="ECO:0007669"/>
    <property type="project" value="UniProtKB-KW"/>
</dbReference>
<evidence type="ECO:0000256" key="1">
    <source>
        <dbReference type="ARBA" id="ARBA00022603"/>
    </source>
</evidence>
<reference evidence="8" key="1">
    <citation type="journal article" date="2019" name="Int. J. Syst. Evol. Microbiol.">
        <title>The Global Catalogue of Microorganisms (GCM) 10K type strain sequencing project: providing services to taxonomists for standard genome sequencing and annotation.</title>
        <authorList>
            <consortium name="The Broad Institute Genomics Platform"/>
            <consortium name="The Broad Institute Genome Sequencing Center for Infectious Disease"/>
            <person name="Wu L."/>
            <person name="Ma J."/>
        </authorList>
    </citation>
    <scope>NUCLEOTIDE SEQUENCE [LARGE SCALE GENOMIC DNA]</scope>
    <source>
        <strain evidence="8">JCM 9933</strain>
    </source>
</reference>
<sequence>MSGSAGGEEGVSSGTAQAADAAAEPPERALMRLLSGAWVAQAIFVAAKLGIADLLRDGPWSAADLAVAAGAHAPSLHRVLRALAGVGIFAADAQGRFALTPMAEPLRSDAPGSLRAYAVMNGERWVWRSWGEIEHSVRTGRPAFEHVFGAPLFEYYAARPEAGRVSVEALRSLSAADDAAILAAYDFPAGGTVVDVGGGQGSLLAAVLAARPGLRGVLLDRPPVVEMARGRLEAAGVAGRCDLVAGDFFVAVPAGGDVYLLKKVLHDWGDEDARAILARCRAAMPGTGRLLVAEPVVPEGNLPSEAKWLDLLMLVYVGGRERTEAEHRDLLAAAGFAPGRALPTASGVGLIEALPC</sequence>
<evidence type="ECO:0000256" key="2">
    <source>
        <dbReference type="ARBA" id="ARBA00022679"/>
    </source>
</evidence>
<feature type="domain" description="O-methyltransferase C-terminal" evidence="5">
    <location>
        <begin position="130"/>
        <end position="337"/>
    </location>
</feature>
<organism evidence="7 8">
    <name type="scientific">Craurococcus roseus</name>
    <dbReference type="NCBI Taxonomy" id="77585"/>
    <lineage>
        <taxon>Bacteria</taxon>
        <taxon>Pseudomonadati</taxon>
        <taxon>Pseudomonadota</taxon>
        <taxon>Alphaproteobacteria</taxon>
        <taxon>Acetobacterales</taxon>
        <taxon>Acetobacteraceae</taxon>
        <taxon>Craurococcus</taxon>
    </lineage>
</organism>
<gene>
    <name evidence="7" type="ORF">GCM10009416_03520</name>
</gene>
<evidence type="ECO:0000256" key="4">
    <source>
        <dbReference type="SAM" id="MobiDB-lite"/>
    </source>
</evidence>
<dbReference type="InterPro" id="IPR036388">
    <property type="entry name" value="WH-like_DNA-bd_sf"/>
</dbReference>
<dbReference type="RefSeq" id="WP_343893410.1">
    <property type="nucleotide sequence ID" value="NZ_BAAAFZ010000006.1"/>
</dbReference>
<evidence type="ECO:0000313" key="8">
    <source>
        <dbReference type="Proteomes" id="UP001501588"/>
    </source>
</evidence>
<accession>A0ABP3PLR2</accession>
<dbReference type="PROSITE" id="PS51683">
    <property type="entry name" value="SAM_OMT_II"/>
    <property type="match status" value="1"/>
</dbReference>
<evidence type="ECO:0000256" key="3">
    <source>
        <dbReference type="ARBA" id="ARBA00022691"/>
    </source>
</evidence>
<dbReference type="Gene3D" id="3.40.50.150">
    <property type="entry name" value="Vaccinia Virus protein VP39"/>
    <property type="match status" value="1"/>
</dbReference>
<feature type="compositionally biased region" description="Low complexity" evidence="4">
    <location>
        <begin position="10"/>
        <end position="22"/>
    </location>
</feature>
<evidence type="ECO:0000259" key="6">
    <source>
        <dbReference type="Pfam" id="PF08100"/>
    </source>
</evidence>